<keyword evidence="6" id="KW-0812">Transmembrane</keyword>
<dbReference type="GO" id="GO:0042124">
    <property type="term" value="F:1,3-beta-glucanosyltransferase activity"/>
    <property type="evidence" value="ECO:0007669"/>
    <property type="project" value="TreeGrafter"/>
</dbReference>
<evidence type="ECO:0000256" key="2">
    <source>
        <dbReference type="ARBA" id="ARBA00022729"/>
    </source>
</evidence>
<dbReference type="SUPFAM" id="SSF51445">
    <property type="entry name" value="(Trans)glycosidases"/>
    <property type="match status" value="2"/>
</dbReference>
<dbReference type="InterPro" id="IPR004886">
    <property type="entry name" value="Glucanosyltransferase"/>
</dbReference>
<evidence type="ECO:0000256" key="6">
    <source>
        <dbReference type="SAM" id="Phobius"/>
    </source>
</evidence>
<name>A0AAE0G5H4_9CHLO</name>
<sequence>MERIPGCLHCIMAILTALLWQPVHPTIVTTDGREIFIDGEKFFMRGMAYSPAPIGQYPKYQQPLGDFFTPEYAEIYTRDLLLLKGMGCNSVRLYASFENEANHTHFLDTAYENGIYVQMSLELGTSHESPVETEEDREVIYDRIRQLVRAYKDHPAVLLWILGNEINGGWNSFYRDLGGGVALLEFVEQMCVTALEEDPHHPTTTCFAEIPAEDLQSMYNWQYTPAATWAIASRDYAPSMQLITFNLYRGNSFGDIFNEIAYVYERPLLMLEWGMDSWDAKNNEGMEETQASYLADLWNELEDNQPISSGGAVMAYQDEWWKGDCPAHACPPCTYSSDFDAAECPDEDPWTQSPCGYNQAAFPDSCSDEEHYGIFATERRGYGPDTLVPKPAYYTLCELWTGAECSAPSDDLLSPVWEDSAAPDTGRTLTNSSKHTALYATSAGTSKWRGGSLLTGLTGPATWALWSCAVMAGMPPVDAAPSTAATTLLLLAAMITQATSAAAAASVEGHRLLVDGEDFFVKGVVYRPVLPSEDPDRNPPYGDYYTREYSERYAEHLKDIHLMGANLVHTEEWALEADHGHFLDAAASYDLKVMPTFWMGDAVATPLATTQDRDYVLSSLRNAVRREQHSAILMWAVGVDMNANWTSYLQQSFGGEVRSLFSFINAMCEAVRAEGHLCCVPLADADFLGQYPVHKLKLPGWVEAAEESGLMTALDVWGANVDRGGTFDDLFGEFAAVSARPLLITKFQSDAYDSAEASESAELQAAGIDLLFDEIWMNTWANPDASGEAVCAGGIVNSFSDAWHMGGTASAASATCPEYSSSAQSACGHLGGMDDNYTSVEYLGLFAWREDDKGDFEIEAREAYDHLQAVWREIGQWEDQTQSNERFTTANILVFVFTFPAGVLVLLYLYRWFSPQIMQEKVEQLLQPPTPNRIDIEKKIEPLFQNVELPNTPLGENQDAVSPATAASHSADNSHDAFQSSSSTTY</sequence>
<dbReference type="PANTHER" id="PTHR31468">
    <property type="entry name" value="1,3-BETA-GLUCANOSYLTRANSFERASE GAS1"/>
    <property type="match status" value="1"/>
</dbReference>
<dbReference type="PANTHER" id="PTHR31468:SF2">
    <property type="entry name" value="1,3-BETA-GLUCANOSYLTRANSFERASE GAS1"/>
    <property type="match status" value="1"/>
</dbReference>
<feature type="region of interest" description="Disordered" evidence="5">
    <location>
        <begin position="949"/>
        <end position="986"/>
    </location>
</feature>
<evidence type="ECO:0000313" key="9">
    <source>
        <dbReference type="Proteomes" id="UP001190700"/>
    </source>
</evidence>
<accession>A0AAE0G5H4</accession>
<keyword evidence="3" id="KW-1015">Disulfide bond</keyword>
<evidence type="ECO:0000256" key="3">
    <source>
        <dbReference type="ARBA" id="ARBA00023157"/>
    </source>
</evidence>
<organism evidence="8 9">
    <name type="scientific">Cymbomonas tetramitiformis</name>
    <dbReference type="NCBI Taxonomy" id="36881"/>
    <lineage>
        <taxon>Eukaryota</taxon>
        <taxon>Viridiplantae</taxon>
        <taxon>Chlorophyta</taxon>
        <taxon>Pyramimonadophyceae</taxon>
        <taxon>Pyramimonadales</taxon>
        <taxon>Pyramimonadaceae</taxon>
        <taxon>Cymbomonas</taxon>
    </lineage>
</organism>
<dbReference type="EMBL" id="LGRX02009226">
    <property type="protein sequence ID" value="KAK3271990.1"/>
    <property type="molecule type" value="Genomic_DNA"/>
</dbReference>
<feature type="chain" id="PRO_5042058165" description="Glycoside hydrolase family 2 catalytic domain-containing protein" evidence="7">
    <location>
        <begin position="26"/>
        <end position="986"/>
    </location>
</feature>
<evidence type="ECO:0000256" key="5">
    <source>
        <dbReference type="SAM" id="MobiDB-lite"/>
    </source>
</evidence>
<dbReference type="Proteomes" id="UP001190700">
    <property type="component" value="Unassembled WGS sequence"/>
</dbReference>
<dbReference type="AlphaFoldDB" id="A0AAE0G5H4"/>
<feature type="transmembrane region" description="Helical" evidence="6">
    <location>
        <begin position="892"/>
        <end position="910"/>
    </location>
</feature>
<evidence type="ECO:0000256" key="4">
    <source>
        <dbReference type="ARBA" id="ARBA00023180"/>
    </source>
</evidence>
<evidence type="ECO:0000256" key="1">
    <source>
        <dbReference type="ARBA" id="ARBA00007528"/>
    </source>
</evidence>
<dbReference type="GO" id="GO:0005886">
    <property type="term" value="C:plasma membrane"/>
    <property type="evidence" value="ECO:0007669"/>
    <property type="project" value="TreeGrafter"/>
</dbReference>
<protein>
    <recommendedName>
        <fullName evidence="10">Glycoside hydrolase family 2 catalytic domain-containing protein</fullName>
    </recommendedName>
</protein>
<keyword evidence="4" id="KW-0325">Glycoprotein</keyword>
<keyword evidence="6" id="KW-0472">Membrane</keyword>
<keyword evidence="9" id="KW-1185">Reference proteome</keyword>
<keyword evidence="6" id="KW-1133">Transmembrane helix</keyword>
<dbReference type="InterPro" id="IPR017853">
    <property type="entry name" value="GH"/>
</dbReference>
<proteinExistence type="inferred from homology"/>
<reference evidence="8 9" key="1">
    <citation type="journal article" date="2015" name="Genome Biol. Evol.">
        <title>Comparative Genomics of a Bacterivorous Green Alga Reveals Evolutionary Causalities and Consequences of Phago-Mixotrophic Mode of Nutrition.</title>
        <authorList>
            <person name="Burns J.A."/>
            <person name="Paasch A."/>
            <person name="Narechania A."/>
            <person name="Kim E."/>
        </authorList>
    </citation>
    <scope>NUCLEOTIDE SEQUENCE [LARGE SCALE GENOMIC DNA]</scope>
    <source>
        <strain evidence="8 9">PLY_AMNH</strain>
    </source>
</reference>
<evidence type="ECO:0000313" key="8">
    <source>
        <dbReference type="EMBL" id="KAK3271990.1"/>
    </source>
</evidence>
<gene>
    <name evidence="8" type="ORF">CYMTET_19686</name>
</gene>
<keyword evidence="2 7" id="KW-0732">Signal</keyword>
<dbReference type="Gene3D" id="3.20.20.80">
    <property type="entry name" value="Glycosidases"/>
    <property type="match status" value="2"/>
</dbReference>
<feature type="signal peptide" evidence="7">
    <location>
        <begin position="1"/>
        <end position="25"/>
    </location>
</feature>
<comment type="similarity">
    <text evidence="1">Belongs to the glycosyl hydrolase 72 family.</text>
</comment>
<evidence type="ECO:0000256" key="7">
    <source>
        <dbReference type="SAM" id="SignalP"/>
    </source>
</evidence>
<dbReference type="GO" id="GO:0034411">
    <property type="term" value="P:cell wall (1-&gt;3)-beta-D-glucan biosynthetic process"/>
    <property type="evidence" value="ECO:0007669"/>
    <property type="project" value="TreeGrafter"/>
</dbReference>
<comment type="caution">
    <text evidence="8">The sequence shown here is derived from an EMBL/GenBank/DDBJ whole genome shotgun (WGS) entry which is preliminary data.</text>
</comment>
<evidence type="ECO:0008006" key="10">
    <source>
        <dbReference type="Google" id="ProtNLM"/>
    </source>
</evidence>
<dbReference type="Pfam" id="PF03198">
    <property type="entry name" value="Glyco_hydro_72"/>
    <property type="match status" value="1"/>
</dbReference>